<accession>A0A7Y2K493</accession>
<feature type="signal peptide" evidence="2">
    <location>
        <begin position="1"/>
        <end position="22"/>
    </location>
</feature>
<evidence type="ECO:0000313" key="3">
    <source>
        <dbReference type="EMBL" id="NNG25129.1"/>
    </source>
</evidence>
<sequence length="424" mass="44906">MRIHPASSLLVAAVLACIPAQSARVADGMTWLPVVEIASGGGAKGPWRQNDSHYDYVDDGTAAFLPDGRLAVAWVDQRRKDVFLKVLDADGRPRGAVVNVSRNPATFSWLPRIVAGGPDTLYVLWQEIIFSGGSHGGDVLFAHSTDGGRTFSQPRNLSTSRGGDGKGRLDRDTWSNGSLDLAAGPDGSVYAAWTEYDGMLWLARSRDGGRSFSRPQLIAGDVKLPARGPSLAIGPAGRLYLAWAVGEDHDADIRVSLSSDGGGTFAAPVLVGADQDRADMPRLVVDHKGALHLAYLEQRGNSPARVRYVRADPLGLRFGTPTTQSHDEGAAAVHLACGDDAHPRVLWEPASRKGLWQSATAGAGFSPHGLIPHSVPGGGGRNGSQQGILGQKLALHRDGTVAIVNSSLTPGHGSRVWLMRGRSR</sequence>
<evidence type="ECO:0000256" key="2">
    <source>
        <dbReference type="SAM" id="SignalP"/>
    </source>
</evidence>
<feature type="compositionally biased region" description="Polar residues" evidence="1">
    <location>
        <begin position="150"/>
        <end position="160"/>
    </location>
</feature>
<keyword evidence="4" id="KW-1185">Reference proteome</keyword>
<dbReference type="PROSITE" id="PS51257">
    <property type="entry name" value="PROKAR_LIPOPROTEIN"/>
    <property type="match status" value="1"/>
</dbReference>
<feature type="chain" id="PRO_5030664271" evidence="2">
    <location>
        <begin position="23"/>
        <end position="424"/>
    </location>
</feature>
<keyword evidence="2" id="KW-0732">Signal</keyword>
<dbReference type="InterPro" id="IPR036278">
    <property type="entry name" value="Sialidase_sf"/>
</dbReference>
<dbReference type="SUPFAM" id="SSF50939">
    <property type="entry name" value="Sialidases"/>
    <property type="match status" value="1"/>
</dbReference>
<dbReference type="RefSeq" id="WP_171087488.1">
    <property type="nucleotide sequence ID" value="NZ_JABAIV010000008.1"/>
</dbReference>
<dbReference type="EMBL" id="JABAIV010000008">
    <property type="protein sequence ID" value="NNG25129.1"/>
    <property type="molecule type" value="Genomic_DNA"/>
</dbReference>
<evidence type="ECO:0000313" key="4">
    <source>
        <dbReference type="Proteomes" id="UP000533905"/>
    </source>
</evidence>
<dbReference type="Proteomes" id="UP000533905">
    <property type="component" value="Unassembled WGS sequence"/>
</dbReference>
<dbReference type="Gene3D" id="2.120.10.10">
    <property type="match status" value="1"/>
</dbReference>
<organism evidence="3 4">
    <name type="scientific">Telluria aromaticivorans</name>
    <dbReference type="NCBI Taxonomy" id="2725995"/>
    <lineage>
        <taxon>Bacteria</taxon>
        <taxon>Pseudomonadati</taxon>
        <taxon>Pseudomonadota</taxon>
        <taxon>Betaproteobacteria</taxon>
        <taxon>Burkholderiales</taxon>
        <taxon>Oxalobacteraceae</taxon>
        <taxon>Telluria group</taxon>
        <taxon>Telluria</taxon>
    </lineage>
</organism>
<dbReference type="CDD" id="cd15482">
    <property type="entry name" value="Sialidase_non-viral"/>
    <property type="match status" value="1"/>
</dbReference>
<dbReference type="AlphaFoldDB" id="A0A7Y2K493"/>
<evidence type="ECO:0000256" key="1">
    <source>
        <dbReference type="SAM" id="MobiDB-lite"/>
    </source>
</evidence>
<feature type="region of interest" description="Disordered" evidence="1">
    <location>
        <begin position="150"/>
        <end position="170"/>
    </location>
</feature>
<proteinExistence type="predicted"/>
<reference evidence="3 4" key="1">
    <citation type="submission" date="2020-04" db="EMBL/GenBank/DDBJ databases">
        <title>Massilia sp. nov., a cold adapted bacteria isolated from Arctic soil.</title>
        <authorList>
            <person name="Son J."/>
            <person name="Ka J.-O."/>
        </authorList>
    </citation>
    <scope>NUCLEOTIDE SEQUENCE [LARGE SCALE GENOMIC DNA]</scope>
    <source>
        <strain evidence="3 4">ML15P13</strain>
    </source>
</reference>
<gene>
    <name evidence="3" type="ORF">HGB41_19275</name>
</gene>
<name>A0A7Y2K493_9BURK</name>
<protein>
    <submittedName>
        <fullName evidence="3">Exo-alpha-sialidase</fullName>
    </submittedName>
</protein>
<comment type="caution">
    <text evidence="3">The sequence shown here is derived from an EMBL/GenBank/DDBJ whole genome shotgun (WGS) entry which is preliminary data.</text>
</comment>